<dbReference type="GO" id="GO:0015920">
    <property type="term" value="P:lipopolysaccharide transport"/>
    <property type="evidence" value="ECO:0007669"/>
    <property type="project" value="InterPro"/>
</dbReference>
<accession>A0A921AU97</accession>
<name>A0A921AU97_9BACT</name>
<dbReference type="InterPro" id="IPR020889">
    <property type="entry name" value="LipoPS_assembly_LptD"/>
</dbReference>
<evidence type="ECO:0000256" key="1">
    <source>
        <dbReference type="SAM" id="SignalP"/>
    </source>
</evidence>
<feature type="chain" id="PRO_5039953260" evidence="1">
    <location>
        <begin position="32"/>
        <end position="781"/>
    </location>
</feature>
<dbReference type="Pfam" id="PF04453">
    <property type="entry name" value="LptD"/>
    <property type="match status" value="1"/>
</dbReference>
<dbReference type="GO" id="GO:0009279">
    <property type="term" value="C:cell outer membrane"/>
    <property type="evidence" value="ECO:0007669"/>
    <property type="project" value="InterPro"/>
</dbReference>
<dbReference type="InterPro" id="IPR007543">
    <property type="entry name" value="LptD_C"/>
</dbReference>
<keyword evidence="1" id="KW-0732">Signal</keyword>
<evidence type="ECO:0000259" key="2">
    <source>
        <dbReference type="Pfam" id="PF04453"/>
    </source>
</evidence>
<dbReference type="InterPro" id="IPR050218">
    <property type="entry name" value="LptD"/>
</dbReference>
<dbReference type="RefSeq" id="WP_304120848.1">
    <property type="nucleotide sequence ID" value="NZ_DYZA01000044.1"/>
</dbReference>
<dbReference type="Proteomes" id="UP000698963">
    <property type="component" value="Unassembled WGS sequence"/>
</dbReference>
<organism evidence="4 5">
    <name type="scientific">Mailhella massiliensis</name>
    <dbReference type="NCBI Taxonomy" id="1903261"/>
    <lineage>
        <taxon>Bacteria</taxon>
        <taxon>Pseudomonadati</taxon>
        <taxon>Thermodesulfobacteriota</taxon>
        <taxon>Desulfovibrionia</taxon>
        <taxon>Desulfovibrionales</taxon>
        <taxon>Desulfovibrionaceae</taxon>
        <taxon>Mailhella</taxon>
    </lineage>
</organism>
<reference evidence="4" key="2">
    <citation type="submission" date="2021-09" db="EMBL/GenBank/DDBJ databases">
        <authorList>
            <person name="Gilroy R."/>
        </authorList>
    </citation>
    <scope>NUCLEOTIDE SEQUENCE</scope>
    <source>
        <strain evidence="4">ChiGjej2B2-19336</strain>
    </source>
</reference>
<sequence>MFFPFSPSNFVSRLFLAVCAALLCLSSSAAAAEGQKSLTTRGELPWTLNADKLVSLEDGVIVEATGSVLLQRGEDYMKADFARYYTTTNWIFVQGHVEARMGRDMLNAAEAEFDLTSRTGWLKDGSIFIAGPHMYVTGEKVDKLFGDRYLFKNAKVTACDGDVPAWSLAAEQAEIEIDGYAKLSHTTLNILDMPLVGSPFLVLPAKTTRQSGLLMPDFGYSSLNGAFFSVPYFQVIDESRDLTFYSTYMSRAGFMPGIEYRSHTRDQDKTWLAFDFLYDKHKFSTEKGDRINDTDGKVNTNEERFWLRGMGDGFVGDSGWRYRYNLDYVSDQNFLRQFRDMRTGFNHSRDALYDMFGRDLQEVDKNRVSEGFVYRDWDRFMVSLGFRYEQIPYLGHGNTPHSEDTTVQRIPLNLYLFKGRMLEELPLELQGEVSSAYEYRAKGIRGLRTEIHPELSLPVNLPGASMLLTGGIRQTYYNSTHTELVDSQRWTRGGGTKDRFIPDMSAELFTQASRVWEMPENHLEATAENVGRTSWTGLRHRVQPRLTYAWTPEKDQSENPIFEEMDRIKPSQRLRLSFTNILTARRETVSGAKGNYKTGTSYFDPVRWEIATGYDIDEAERTKYRNLYGRRPWMDAYSYLELRPVNWLSLWNRLYVSMYGEGITRSDTGATLSNARWGSWSVSYSTRDKYYNYLDEMKRDNLSDMRFTSPQRLLTNTFTFRPWSNISLYYRTQDNIETGKNYERHFAIGYYHQCFHLIGSIQNKARDNSYRVILELPGLNF</sequence>
<dbReference type="AlphaFoldDB" id="A0A921AU97"/>
<feature type="domain" description="LPS-assembly protein LptD central" evidence="3">
    <location>
        <begin position="186"/>
        <end position="266"/>
    </location>
</feature>
<dbReference type="GO" id="GO:0043165">
    <property type="term" value="P:Gram-negative-bacterium-type cell outer membrane assembly"/>
    <property type="evidence" value="ECO:0007669"/>
    <property type="project" value="InterPro"/>
</dbReference>
<dbReference type="EMBL" id="DYZA01000044">
    <property type="protein sequence ID" value="HJD96492.1"/>
    <property type="molecule type" value="Genomic_DNA"/>
</dbReference>
<comment type="caution">
    <text evidence="4">The sequence shown here is derived from an EMBL/GenBank/DDBJ whole genome shotgun (WGS) entry which is preliminary data.</text>
</comment>
<dbReference type="Pfam" id="PF19838">
    <property type="entry name" value="LptD_2"/>
    <property type="match status" value="1"/>
</dbReference>
<proteinExistence type="inferred from homology"/>
<dbReference type="GO" id="GO:1990351">
    <property type="term" value="C:transporter complex"/>
    <property type="evidence" value="ECO:0007669"/>
    <property type="project" value="TreeGrafter"/>
</dbReference>
<dbReference type="InterPro" id="IPR045659">
    <property type="entry name" value="LptD_2"/>
</dbReference>
<reference evidence="4" key="1">
    <citation type="journal article" date="2021" name="PeerJ">
        <title>Extensive microbial diversity within the chicken gut microbiome revealed by metagenomics and culture.</title>
        <authorList>
            <person name="Gilroy R."/>
            <person name="Ravi A."/>
            <person name="Getino M."/>
            <person name="Pursley I."/>
            <person name="Horton D.L."/>
            <person name="Alikhan N.F."/>
            <person name="Baker D."/>
            <person name="Gharbi K."/>
            <person name="Hall N."/>
            <person name="Watson M."/>
            <person name="Adriaenssens E.M."/>
            <person name="Foster-Nyarko E."/>
            <person name="Jarju S."/>
            <person name="Secka A."/>
            <person name="Antonio M."/>
            <person name="Oren A."/>
            <person name="Chaudhuri R.R."/>
            <person name="La Ragione R."/>
            <person name="Hildebrand F."/>
            <person name="Pallen M.J."/>
        </authorList>
    </citation>
    <scope>NUCLEOTIDE SEQUENCE</scope>
    <source>
        <strain evidence="4">ChiGjej2B2-19336</strain>
    </source>
</reference>
<protein>
    <submittedName>
        <fullName evidence="4">LPS assembly protein LptD</fullName>
    </submittedName>
</protein>
<gene>
    <name evidence="4" type="primary">lptD</name>
    <name evidence="4" type="ORF">K8W16_02445</name>
</gene>
<feature type="signal peptide" evidence="1">
    <location>
        <begin position="1"/>
        <end position="31"/>
    </location>
</feature>
<dbReference type="PANTHER" id="PTHR30189:SF1">
    <property type="entry name" value="LPS-ASSEMBLY PROTEIN LPTD"/>
    <property type="match status" value="1"/>
</dbReference>
<evidence type="ECO:0000313" key="4">
    <source>
        <dbReference type="EMBL" id="HJD96492.1"/>
    </source>
</evidence>
<feature type="domain" description="LptD C-terminal" evidence="2">
    <location>
        <begin position="303"/>
        <end position="696"/>
    </location>
</feature>
<evidence type="ECO:0000259" key="3">
    <source>
        <dbReference type="Pfam" id="PF19838"/>
    </source>
</evidence>
<dbReference type="HAMAP" id="MF_01411">
    <property type="entry name" value="LPS_assembly_LptD"/>
    <property type="match status" value="1"/>
</dbReference>
<evidence type="ECO:0000313" key="5">
    <source>
        <dbReference type="Proteomes" id="UP000698963"/>
    </source>
</evidence>
<dbReference type="PANTHER" id="PTHR30189">
    <property type="entry name" value="LPS-ASSEMBLY PROTEIN"/>
    <property type="match status" value="1"/>
</dbReference>